<evidence type="ECO:0000256" key="1">
    <source>
        <dbReference type="SAM" id="Phobius"/>
    </source>
</evidence>
<reference evidence="2 3" key="1">
    <citation type="submission" date="2018-10" db="EMBL/GenBank/DDBJ databases">
        <title>Genome sequences of five Lactobacillus pentosus strains isolated from brines of traditionally fermented spanish-style green table olives and differences between them.</title>
        <authorList>
            <person name="Jimenez Diaz R."/>
        </authorList>
    </citation>
    <scope>NUCLEOTIDE SEQUENCE [LARGE SCALE GENOMIC DNA]</scope>
    <source>
        <strain evidence="2 3">IG8</strain>
    </source>
</reference>
<organism evidence="2 3">
    <name type="scientific">Lactiplantibacillus pentosus</name>
    <name type="common">Lactobacillus pentosus</name>
    <dbReference type="NCBI Taxonomy" id="1589"/>
    <lineage>
        <taxon>Bacteria</taxon>
        <taxon>Bacillati</taxon>
        <taxon>Bacillota</taxon>
        <taxon>Bacilli</taxon>
        <taxon>Lactobacillales</taxon>
        <taxon>Lactobacillaceae</taxon>
        <taxon>Lactiplantibacillus</taxon>
    </lineage>
</organism>
<gene>
    <name evidence="2" type="ORF">D6U17_12325</name>
</gene>
<keyword evidence="1" id="KW-0472">Membrane</keyword>
<feature type="transmembrane region" description="Helical" evidence="1">
    <location>
        <begin position="36"/>
        <end position="54"/>
    </location>
</feature>
<comment type="caution">
    <text evidence="2">The sequence shown here is derived from an EMBL/GenBank/DDBJ whole genome shotgun (WGS) entry which is preliminary data.</text>
</comment>
<sequence length="92" mass="10542">MFAFLAPQNKMHKWIGIIGLLVAIVGPWFIYWNTSLGSGLAITGFLTLTAYLEFIPTLNRHFINRLVQVLMIIILAILFMAYVLVVFIIMRK</sequence>
<name>A0AB37RFV6_LACPE</name>
<dbReference type="EMBL" id="RDCL01000090">
    <property type="protein sequence ID" value="RMW52335.1"/>
    <property type="molecule type" value="Genomic_DNA"/>
</dbReference>
<proteinExistence type="predicted"/>
<keyword evidence="1" id="KW-0812">Transmembrane</keyword>
<dbReference type="AlphaFoldDB" id="A0AB37RFV6"/>
<evidence type="ECO:0000313" key="2">
    <source>
        <dbReference type="EMBL" id="RMW52335.1"/>
    </source>
</evidence>
<evidence type="ECO:0000313" key="3">
    <source>
        <dbReference type="Proteomes" id="UP000281061"/>
    </source>
</evidence>
<feature type="transmembrane region" description="Helical" evidence="1">
    <location>
        <begin position="66"/>
        <end position="90"/>
    </location>
</feature>
<feature type="transmembrane region" description="Helical" evidence="1">
    <location>
        <begin position="12"/>
        <end position="30"/>
    </location>
</feature>
<accession>A0AB37RFV6</accession>
<dbReference type="Proteomes" id="UP000281061">
    <property type="component" value="Unassembled WGS sequence"/>
</dbReference>
<protein>
    <submittedName>
        <fullName evidence="2">Uncharacterized protein</fullName>
    </submittedName>
</protein>
<keyword evidence="1" id="KW-1133">Transmembrane helix</keyword>